<dbReference type="PANTHER" id="PTHR10151:SF120">
    <property type="entry name" value="BIS(5'-ADENOSYL)-TRIPHOSPHATASE"/>
    <property type="match status" value="1"/>
</dbReference>
<dbReference type="InterPro" id="IPR017850">
    <property type="entry name" value="Alkaline_phosphatase_core_sf"/>
</dbReference>
<organism evidence="1 2">
    <name type="scientific">Enteractinococcus fodinae</name>
    <dbReference type="NCBI Taxonomy" id="684663"/>
    <lineage>
        <taxon>Bacteria</taxon>
        <taxon>Bacillati</taxon>
        <taxon>Actinomycetota</taxon>
        <taxon>Actinomycetes</taxon>
        <taxon>Micrococcales</taxon>
        <taxon>Micrococcaceae</taxon>
    </lineage>
</organism>
<dbReference type="Proteomes" id="UP001183794">
    <property type="component" value="Unassembled WGS sequence"/>
</dbReference>
<dbReference type="RefSeq" id="WP_310173250.1">
    <property type="nucleotide sequence ID" value="NZ_BAABHE010000002.1"/>
</dbReference>
<dbReference type="EMBL" id="JAVDYJ010000001">
    <property type="protein sequence ID" value="MDR7347270.1"/>
    <property type="molecule type" value="Genomic_DNA"/>
</dbReference>
<protein>
    <submittedName>
        <fullName evidence="1">AlkP superfamily pyrophosphatase or phosphodiesterase</fullName>
    </submittedName>
</protein>
<reference evidence="1 2" key="1">
    <citation type="submission" date="2023-07" db="EMBL/GenBank/DDBJ databases">
        <title>Sequencing the genomes of 1000 actinobacteria strains.</title>
        <authorList>
            <person name="Klenk H.-P."/>
        </authorList>
    </citation>
    <scope>NUCLEOTIDE SEQUENCE [LARGE SCALE GENOMIC DNA]</scope>
    <source>
        <strain evidence="1 2">DSM 22966</strain>
    </source>
</reference>
<sequence length="390" mass="42903">MTRALPAGFNPERNLTHVLPSLAASLGAALPNTLQLPRARSAILLLVDGLGLEQLEQYSAHAPFLRKALKQQTEAQTELSTIYPSTTAAALSSLGTGLSPGEHGLVGYDVYDPDRDTVINQLGGWDERTDPQTWQPAPTIFQQLNEQRLAGVHDIEPVTVSLPAFEESALTRAALQGPRFIGHETLTARFAQAAHEAQHPGKLIYLYANELDKVGHQYGPGSDEWLEVLEELDAQARRMVRKLPEGTVAAVTGDHGMITVHQEDRIDFGHEEELVRHIAHTAGEPRMVQLHFASEATESQRDQTLEAWRQRFGDQAWVVTRQQAVEAGWFGRVNGRVLPRIGDVLVAGFAPIALYDSRRAAPQSFGMVGHHGAPTPAEVRIPWLLIRTPE</sequence>
<comment type="caution">
    <text evidence="1">The sequence shown here is derived from an EMBL/GenBank/DDBJ whole genome shotgun (WGS) entry which is preliminary data.</text>
</comment>
<dbReference type="PANTHER" id="PTHR10151">
    <property type="entry name" value="ECTONUCLEOTIDE PYROPHOSPHATASE/PHOSPHODIESTERASE"/>
    <property type="match status" value="1"/>
</dbReference>
<dbReference type="Gene3D" id="3.40.720.10">
    <property type="entry name" value="Alkaline Phosphatase, subunit A"/>
    <property type="match status" value="1"/>
</dbReference>
<proteinExistence type="predicted"/>
<dbReference type="Pfam" id="PF01663">
    <property type="entry name" value="Phosphodiest"/>
    <property type="match status" value="1"/>
</dbReference>
<dbReference type="SUPFAM" id="SSF53649">
    <property type="entry name" value="Alkaline phosphatase-like"/>
    <property type="match status" value="1"/>
</dbReference>
<name>A0ABU2B0Y9_9MICC</name>
<dbReference type="InterPro" id="IPR002591">
    <property type="entry name" value="Phosphodiest/P_Trfase"/>
</dbReference>
<evidence type="ECO:0000313" key="1">
    <source>
        <dbReference type="EMBL" id="MDR7347270.1"/>
    </source>
</evidence>
<accession>A0ABU2B0Y9</accession>
<keyword evidence="2" id="KW-1185">Reference proteome</keyword>
<gene>
    <name evidence="1" type="ORF">J2S62_001527</name>
</gene>
<evidence type="ECO:0000313" key="2">
    <source>
        <dbReference type="Proteomes" id="UP001183794"/>
    </source>
</evidence>